<proteinExistence type="predicted"/>
<gene>
    <name evidence="1" type="ORF">PVT68_01030</name>
</gene>
<name>A0ABY8NFP7_9GAMM</name>
<dbReference type="RefSeq" id="WP_280320717.1">
    <property type="nucleotide sequence ID" value="NZ_CP118605.1"/>
</dbReference>
<protein>
    <submittedName>
        <fullName evidence="1">Uncharacterized protein</fullName>
    </submittedName>
</protein>
<reference evidence="1 2" key="1">
    <citation type="submission" date="2023-02" db="EMBL/GenBank/DDBJ databases">
        <title>Description and genomic characterization of Microbulbifer bruguierae sp. nov., isolated from the sediment of mangrove plant Bruguiera sexangula.</title>
        <authorList>
            <person name="Long M."/>
        </authorList>
    </citation>
    <scope>NUCLEOTIDE SEQUENCE [LARGE SCALE GENOMIC DNA]</scope>
    <source>
        <strain evidence="1 2">H12</strain>
    </source>
</reference>
<sequence>MVIVYTRTPVVSDMVESVVVRQLQDQGVSAVAWHIAVPGVHGPSRRQVVPVVTSGEYTSVLSVNVLEVKQVERDYPATQVARAEIKLFSVVTQKLVWSMVADTYVRTIAATNYIMPEEADVQKFAEALTGELIRSEIL</sequence>
<accession>A0ABY8NFP7</accession>
<keyword evidence="2" id="KW-1185">Reference proteome</keyword>
<evidence type="ECO:0000313" key="2">
    <source>
        <dbReference type="Proteomes" id="UP001236500"/>
    </source>
</evidence>
<dbReference type="Proteomes" id="UP001236500">
    <property type="component" value="Chromosome"/>
</dbReference>
<evidence type="ECO:0000313" key="1">
    <source>
        <dbReference type="EMBL" id="WGL16897.1"/>
    </source>
</evidence>
<dbReference type="EMBL" id="CP118605">
    <property type="protein sequence ID" value="WGL16897.1"/>
    <property type="molecule type" value="Genomic_DNA"/>
</dbReference>
<organism evidence="1 2">
    <name type="scientific">Microbulbifer bruguierae</name>
    <dbReference type="NCBI Taxonomy" id="3029061"/>
    <lineage>
        <taxon>Bacteria</taxon>
        <taxon>Pseudomonadati</taxon>
        <taxon>Pseudomonadota</taxon>
        <taxon>Gammaproteobacteria</taxon>
        <taxon>Cellvibrionales</taxon>
        <taxon>Microbulbiferaceae</taxon>
        <taxon>Microbulbifer</taxon>
    </lineage>
</organism>